<dbReference type="OrthoDB" id="46189at2759"/>
<comment type="subcellular location">
    <subcellularLocation>
        <location evidence="1">Golgi apparatus membrane</location>
        <topology evidence="1">Peripheral membrane protein</topology>
    </subcellularLocation>
</comment>
<evidence type="ECO:0000256" key="5">
    <source>
        <dbReference type="ARBA" id="ARBA00022927"/>
    </source>
</evidence>
<reference evidence="9" key="1">
    <citation type="submission" date="2020-09" db="EMBL/GenBank/DDBJ databases">
        <authorList>
            <person name="Kikuchi T."/>
        </authorList>
    </citation>
    <scope>NUCLEOTIDE SEQUENCE</scope>
    <source>
        <strain evidence="9">SH1</strain>
    </source>
</reference>
<feature type="region of interest" description="Disordered" evidence="8">
    <location>
        <begin position="576"/>
        <end position="598"/>
    </location>
</feature>
<organism evidence="9 10">
    <name type="scientific">Bursaphelenchus okinawaensis</name>
    <dbReference type="NCBI Taxonomy" id="465554"/>
    <lineage>
        <taxon>Eukaryota</taxon>
        <taxon>Metazoa</taxon>
        <taxon>Ecdysozoa</taxon>
        <taxon>Nematoda</taxon>
        <taxon>Chromadorea</taxon>
        <taxon>Rhabditida</taxon>
        <taxon>Tylenchina</taxon>
        <taxon>Tylenchomorpha</taxon>
        <taxon>Aphelenchoidea</taxon>
        <taxon>Aphelenchoididae</taxon>
        <taxon>Bursaphelenchus</taxon>
    </lineage>
</organism>
<name>A0A811JRG5_9BILA</name>
<evidence type="ECO:0000313" key="10">
    <source>
        <dbReference type="Proteomes" id="UP000614601"/>
    </source>
</evidence>
<evidence type="ECO:0000256" key="2">
    <source>
        <dbReference type="ARBA" id="ARBA00006653"/>
    </source>
</evidence>
<dbReference type="Pfam" id="PF08700">
    <property type="entry name" value="VPS51_Exo84_N"/>
    <property type="match status" value="1"/>
</dbReference>
<gene>
    <name evidence="9" type="ORF">BOKJ2_LOCUS585</name>
</gene>
<keyword evidence="10" id="KW-1185">Reference proteome</keyword>
<keyword evidence="5" id="KW-0653">Protein transport</keyword>
<accession>A0A811JRG5</accession>
<dbReference type="PANTHER" id="PTHR31658:SF0">
    <property type="entry name" value="CONSERVED OLIGOMERIC GOLGI COMPLEX SUBUNIT 1"/>
    <property type="match status" value="1"/>
</dbReference>
<dbReference type="GO" id="GO:0006891">
    <property type="term" value="P:intra-Golgi vesicle-mediated transport"/>
    <property type="evidence" value="ECO:0007669"/>
    <property type="project" value="InterPro"/>
</dbReference>
<dbReference type="EMBL" id="CAJFCW020000001">
    <property type="protein sequence ID" value="CAG9079742.1"/>
    <property type="molecule type" value="Genomic_DNA"/>
</dbReference>
<evidence type="ECO:0000256" key="1">
    <source>
        <dbReference type="ARBA" id="ARBA00004395"/>
    </source>
</evidence>
<keyword evidence="6" id="KW-0333">Golgi apparatus</keyword>
<comment type="caution">
    <text evidence="9">The sequence shown here is derived from an EMBL/GenBank/DDBJ whole genome shotgun (WGS) entry which is preliminary data.</text>
</comment>
<dbReference type="Proteomes" id="UP000614601">
    <property type="component" value="Unassembled WGS sequence"/>
</dbReference>
<sequence>MDVERLMKDLTVEQLSEIYTSLSKEIETKKEELRQMVGRRYRDVLEASNTVKRLNELSDAIVRQLGETRTVLAPFEKRPVGLEQSKAKRLTTQRFILLNAVTPLLDEPINGITDVFILLLAECLQRSIALDGTGLSPELEVLIKALGDQLINHRLKLKQRLMAELGDITEWTSLAGQLVGIGMLNQTSPEALMKSYLEARLLAITGTLESSTLIGIIGQIKETTEVMDKVFGSGKGLYLCFNTVTKPGWCPDIIRTTVNDQLSIHTRLFETELTKANRSYRTEFTQVPADQVVQAVAQWTENLCSEAKENVSKIARFFERTDELVDFVLAANELFRNEWPGVENPRLIYRRLFGEALFQRFAVLIGSEIKEMESELVDRIPKVNCNPPPLFHKRATKFDGLLASGVSQELNAVVQKFFERLRNLNHRTNKYIQLGHEENVEELRKFIVKEVIAFLKRITEKHSEEIANRDLSVAVLPSDENQRWLKEFRLYLALVQFEPSIISQCMGDDTESAVEANKVLHQAAETALCHLMDYIIDEAVQDTELNKLKESCEVAFKFVDYVQNCERIPLGTVEKPKKEEPKQVEVDLNEENGEKPEEIKLEQPAKEEKEVETDVQAFIEVPTQINRQLFAFLYAICRRISQNSFGHLFTRNVSVHVSTRLAEIISTLLKDSVNAVPEHTTLVLTQLLFDSRTMAQMFPTKRFVQVVEVIKNKMDVVDWKLVDEPVARNARAAVKRSAMLFGQLQTDPPTGSISSKDASQQSVIDVLPRIEGAQRIPAIPRLSKIKEEEKKAKLKAKQAAEAKRQNPEKNINLGGIFDYFMKN</sequence>
<evidence type="ECO:0000256" key="8">
    <source>
        <dbReference type="SAM" id="MobiDB-lite"/>
    </source>
</evidence>
<dbReference type="InterPro" id="IPR033370">
    <property type="entry name" value="COG1"/>
</dbReference>
<evidence type="ECO:0000256" key="6">
    <source>
        <dbReference type="ARBA" id="ARBA00023034"/>
    </source>
</evidence>
<evidence type="ECO:0000256" key="7">
    <source>
        <dbReference type="ARBA" id="ARBA00023136"/>
    </source>
</evidence>
<dbReference type="AlphaFoldDB" id="A0A811JRG5"/>
<proteinExistence type="inferred from homology"/>
<dbReference type="PANTHER" id="PTHR31658">
    <property type="entry name" value="CONSERVED OLIGOMERIC GOLGI COMPLEX SUBUNIT 1"/>
    <property type="match status" value="1"/>
</dbReference>
<keyword evidence="4" id="KW-0813">Transport</keyword>
<keyword evidence="7" id="KW-0472">Membrane</keyword>
<evidence type="ECO:0000313" key="9">
    <source>
        <dbReference type="EMBL" id="CAD5205901.1"/>
    </source>
</evidence>
<dbReference type="EMBL" id="CAJFDH010000001">
    <property type="protein sequence ID" value="CAD5205901.1"/>
    <property type="molecule type" value="Genomic_DNA"/>
</dbReference>
<dbReference type="Proteomes" id="UP000783686">
    <property type="component" value="Unassembled WGS sequence"/>
</dbReference>
<feature type="compositionally biased region" description="Basic and acidic residues" evidence="8">
    <location>
        <begin position="576"/>
        <end position="585"/>
    </location>
</feature>
<evidence type="ECO:0000256" key="4">
    <source>
        <dbReference type="ARBA" id="ARBA00022448"/>
    </source>
</evidence>
<dbReference type="GO" id="GO:0000139">
    <property type="term" value="C:Golgi membrane"/>
    <property type="evidence" value="ECO:0007669"/>
    <property type="project" value="UniProtKB-SubCell"/>
</dbReference>
<dbReference type="GO" id="GO:0015031">
    <property type="term" value="P:protein transport"/>
    <property type="evidence" value="ECO:0007669"/>
    <property type="project" value="UniProtKB-KW"/>
</dbReference>
<dbReference type="GO" id="GO:0017119">
    <property type="term" value="C:Golgi transport complex"/>
    <property type="evidence" value="ECO:0007669"/>
    <property type="project" value="InterPro"/>
</dbReference>
<comment type="similarity">
    <text evidence="2">Belongs to the COG1 family.</text>
</comment>
<protein>
    <recommendedName>
        <fullName evidence="3">Conserved oligomeric Golgi complex subunit 1</fullName>
    </recommendedName>
</protein>
<evidence type="ECO:0000256" key="3">
    <source>
        <dbReference type="ARBA" id="ARBA00020978"/>
    </source>
</evidence>